<comment type="caution">
    <text evidence="4">The sequence shown here is derived from an EMBL/GenBank/DDBJ whole genome shotgun (WGS) entry which is preliminary data.</text>
</comment>
<dbReference type="Proteomes" id="UP001179952">
    <property type="component" value="Unassembled WGS sequence"/>
</dbReference>
<keyword evidence="5" id="KW-1185">Reference proteome</keyword>
<dbReference type="CDD" id="cd03784">
    <property type="entry name" value="GT1_Gtf-like"/>
    <property type="match status" value="1"/>
</dbReference>
<gene>
    <name evidence="4" type="ORF">QJS04_geneDACA005323</name>
</gene>
<dbReference type="PROSITE" id="PS00375">
    <property type="entry name" value="UDPGT"/>
    <property type="match status" value="1"/>
</dbReference>
<dbReference type="GO" id="GO:0080044">
    <property type="term" value="F:quercetin 7-O-glucosyltransferase activity"/>
    <property type="evidence" value="ECO:0007669"/>
    <property type="project" value="TreeGrafter"/>
</dbReference>
<proteinExistence type="inferred from homology"/>
<dbReference type="InterPro" id="IPR002213">
    <property type="entry name" value="UDP_glucos_trans"/>
</dbReference>
<comment type="similarity">
    <text evidence="1 3">Belongs to the UDP-glycosyltransferase family.</text>
</comment>
<evidence type="ECO:0000256" key="2">
    <source>
        <dbReference type="ARBA" id="ARBA00022679"/>
    </source>
</evidence>
<dbReference type="FunFam" id="3.40.50.2000:FF:000040">
    <property type="entry name" value="UDP-glycosyltransferase 76C1"/>
    <property type="match status" value="1"/>
</dbReference>
<dbReference type="PANTHER" id="PTHR11926:SF1392">
    <property type="entry name" value="GLYCOSYLTRANSFERASE"/>
    <property type="match status" value="1"/>
</dbReference>
<dbReference type="PANTHER" id="PTHR11926">
    <property type="entry name" value="GLUCOSYL/GLUCURONOSYL TRANSFERASES"/>
    <property type="match status" value="1"/>
</dbReference>
<dbReference type="AlphaFoldDB" id="A0AAV9AVH6"/>
<evidence type="ECO:0000256" key="1">
    <source>
        <dbReference type="ARBA" id="ARBA00009995"/>
    </source>
</evidence>
<dbReference type="EMBL" id="JAUJYN010000006">
    <property type="protein sequence ID" value="KAK1268364.1"/>
    <property type="molecule type" value="Genomic_DNA"/>
</dbReference>
<dbReference type="GO" id="GO:0080043">
    <property type="term" value="F:quercetin 3-O-glucosyltransferase activity"/>
    <property type="evidence" value="ECO:0007669"/>
    <property type="project" value="TreeGrafter"/>
</dbReference>
<dbReference type="Gene3D" id="3.40.50.2000">
    <property type="entry name" value="Glycogen Phosphorylase B"/>
    <property type="match status" value="2"/>
</dbReference>
<keyword evidence="2 3" id="KW-0808">Transferase</keyword>
<keyword evidence="3" id="KW-0328">Glycosyltransferase</keyword>
<dbReference type="Pfam" id="PF00201">
    <property type="entry name" value="UDPGT"/>
    <property type="match status" value="1"/>
</dbReference>
<dbReference type="InterPro" id="IPR035595">
    <property type="entry name" value="UDP_glycos_trans_CS"/>
</dbReference>
<sequence length="336" mass="37604">MAFSHSMVRQSLVLIYILSMTPKNRLPDETDMDERIQSVPGMEGFLRRRDLPSFCRTEELADPTFQLHLIETQAAIRCSGLILNTLEPLESTILSHIRSQIPNVYPIGPIHAAAIKSQSTCMGSLRDVDRSCIEWLDAQPPKSVVYVSFGSIAVMSQDQLLEFWHGLVNSGQRFLWAAREDLIDDEECNMPSAPLDGRGRMAGWAPQTEVLGHAAVGGFLTHSGWNSTLESVFEGVPMLCWPFFADQQINSRYVSEVWKVGLDIKDTCDRVTVERMVRELMEGERSDCLRRYAAAMAEKAKGSVGEGGSSCVELKRLVDDIRSIGTRECQSRHPKP</sequence>
<evidence type="ECO:0000313" key="4">
    <source>
        <dbReference type="EMBL" id="KAK1268364.1"/>
    </source>
</evidence>
<dbReference type="SUPFAM" id="SSF53756">
    <property type="entry name" value="UDP-Glycosyltransferase/glycogen phosphorylase"/>
    <property type="match status" value="1"/>
</dbReference>
<evidence type="ECO:0000256" key="3">
    <source>
        <dbReference type="RuleBase" id="RU003718"/>
    </source>
</evidence>
<reference evidence="4" key="2">
    <citation type="submission" date="2023-06" db="EMBL/GenBank/DDBJ databases">
        <authorList>
            <person name="Ma L."/>
            <person name="Liu K.-W."/>
            <person name="Li Z."/>
            <person name="Hsiao Y.-Y."/>
            <person name="Qi Y."/>
            <person name="Fu T."/>
            <person name="Tang G."/>
            <person name="Zhang D."/>
            <person name="Sun W.-H."/>
            <person name="Liu D.-K."/>
            <person name="Li Y."/>
            <person name="Chen G.-Z."/>
            <person name="Liu X.-D."/>
            <person name="Liao X.-Y."/>
            <person name="Jiang Y.-T."/>
            <person name="Yu X."/>
            <person name="Hao Y."/>
            <person name="Huang J."/>
            <person name="Zhao X.-W."/>
            <person name="Ke S."/>
            <person name="Chen Y.-Y."/>
            <person name="Wu W.-L."/>
            <person name="Hsu J.-L."/>
            <person name="Lin Y.-F."/>
            <person name="Huang M.-D."/>
            <person name="Li C.-Y."/>
            <person name="Huang L."/>
            <person name="Wang Z.-W."/>
            <person name="Zhao X."/>
            <person name="Zhong W.-Y."/>
            <person name="Peng D.-H."/>
            <person name="Ahmad S."/>
            <person name="Lan S."/>
            <person name="Zhang J.-S."/>
            <person name="Tsai W.-C."/>
            <person name="Van De Peer Y."/>
            <person name="Liu Z.-J."/>
        </authorList>
    </citation>
    <scope>NUCLEOTIDE SEQUENCE</scope>
    <source>
        <strain evidence="4">SCP</strain>
        <tissue evidence="4">Leaves</tissue>
    </source>
</reference>
<evidence type="ECO:0000313" key="5">
    <source>
        <dbReference type="Proteomes" id="UP001179952"/>
    </source>
</evidence>
<accession>A0AAV9AVH6</accession>
<organism evidence="4 5">
    <name type="scientific">Acorus gramineus</name>
    <name type="common">Dwarf sweet flag</name>
    <dbReference type="NCBI Taxonomy" id="55184"/>
    <lineage>
        <taxon>Eukaryota</taxon>
        <taxon>Viridiplantae</taxon>
        <taxon>Streptophyta</taxon>
        <taxon>Embryophyta</taxon>
        <taxon>Tracheophyta</taxon>
        <taxon>Spermatophyta</taxon>
        <taxon>Magnoliopsida</taxon>
        <taxon>Liliopsida</taxon>
        <taxon>Acoraceae</taxon>
        <taxon>Acorus</taxon>
    </lineage>
</organism>
<protein>
    <submittedName>
        <fullName evidence="4">UDP-glycosyltransferase 85A5</fullName>
    </submittedName>
</protein>
<reference evidence="4" key="1">
    <citation type="journal article" date="2023" name="Nat. Commun.">
        <title>Diploid and tetraploid genomes of Acorus and the evolution of monocots.</title>
        <authorList>
            <person name="Ma L."/>
            <person name="Liu K.W."/>
            <person name="Li Z."/>
            <person name="Hsiao Y.Y."/>
            <person name="Qi Y."/>
            <person name="Fu T."/>
            <person name="Tang G.D."/>
            <person name="Zhang D."/>
            <person name="Sun W.H."/>
            <person name="Liu D.K."/>
            <person name="Li Y."/>
            <person name="Chen G.Z."/>
            <person name="Liu X.D."/>
            <person name="Liao X.Y."/>
            <person name="Jiang Y.T."/>
            <person name="Yu X."/>
            <person name="Hao Y."/>
            <person name="Huang J."/>
            <person name="Zhao X.W."/>
            <person name="Ke S."/>
            <person name="Chen Y.Y."/>
            <person name="Wu W.L."/>
            <person name="Hsu J.L."/>
            <person name="Lin Y.F."/>
            <person name="Huang M.D."/>
            <person name="Li C.Y."/>
            <person name="Huang L."/>
            <person name="Wang Z.W."/>
            <person name="Zhao X."/>
            <person name="Zhong W.Y."/>
            <person name="Peng D.H."/>
            <person name="Ahmad S."/>
            <person name="Lan S."/>
            <person name="Zhang J.S."/>
            <person name="Tsai W.C."/>
            <person name="Van de Peer Y."/>
            <person name="Liu Z.J."/>
        </authorList>
    </citation>
    <scope>NUCLEOTIDE SEQUENCE</scope>
    <source>
        <strain evidence="4">SCP</strain>
    </source>
</reference>
<name>A0AAV9AVH6_ACOGR</name>